<dbReference type="PANTHER" id="PTHR13285">
    <property type="entry name" value="ACYLTRANSFERASE"/>
    <property type="match status" value="1"/>
</dbReference>
<feature type="transmembrane region" description="Helical" evidence="8">
    <location>
        <begin position="6"/>
        <end position="23"/>
    </location>
</feature>
<feature type="transmembrane region" description="Helical" evidence="8">
    <location>
        <begin position="224"/>
        <end position="245"/>
    </location>
</feature>
<evidence type="ECO:0000313" key="9">
    <source>
        <dbReference type="EMBL" id="MCK0085277.1"/>
    </source>
</evidence>
<dbReference type="PIRSF" id="PIRSF500217">
    <property type="entry name" value="AlgI"/>
    <property type="match status" value="1"/>
</dbReference>
<dbReference type="GO" id="GO:0016746">
    <property type="term" value="F:acyltransferase activity"/>
    <property type="evidence" value="ECO:0007669"/>
    <property type="project" value="UniProtKB-KW"/>
</dbReference>
<feature type="transmembrane region" description="Helical" evidence="8">
    <location>
        <begin position="117"/>
        <end position="138"/>
    </location>
</feature>
<keyword evidence="4 8" id="KW-0812">Transmembrane</keyword>
<reference evidence="9" key="1">
    <citation type="journal article" date="2022" name="Cell Host Microbe">
        <title>Colonization of the live biotherapeutic product VE303 and modulation of the microbiota and metabolites in healthy volunteers.</title>
        <authorList>
            <person name="Dsouza M."/>
            <person name="Menon R."/>
            <person name="Crossette E."/>
            <person name="Bhattarai S.K."/>
            <person name="Schneider J."/>
            <person name="Kim Y.G."/>
            <person name="Reddy S."/>
            <person name="Caballero S."/>
            <person name="Felix C."/>
            <person name="Cornacchione L."/>
            <person name="Hendrickson J."/>
            <person name="Watson A.R."/>
            <person name="Minot S.S."/>
            <person name="Greenfield N."/>
            <person name="Schopf L."/>
            <person name="Szabady R."/>
            <person name="Patarroyo J."/>
            <person name="Smith W."/>
            <person name="Harrison P."/>
            <person name="Kuijper E.J."/>
            <person name="Kelly C.P."/>
            <person name="Olle B."/>
            <person name="Bobilev D."/>
            <person name="Silber J.L."/>
            <person name="Bucci V."/>
            <person name="Roberts B."/>
            <person name="Faith J."/>
            <person name="Norman J.M."/>
        </authorList>
    </citation>
    <scope>NUCLEOTIDE SEQUENCE</scope>
    <source>
        <strain evidence="9">VE303-04</strain>
    </source>
</reference>
<dbReference type="GO" id="GO:0005886">
    <property type="term" value="C:plasma membrane"/>
    <property type="evidence" value="ECO:0007669"/>
    <property type="project" value="UniProtKB-SubCell"/>
</dbReference>
<dbReference type="EMBL" id="JAQLGM010000068">
    <property type="protein sequence ID" value="MDB2002346.1"/>
    <property type="molecule type" value="Genomic_DNA"/>
</dbReference>
<evidence type="ECO:0000256" key="4">
    <source>
        <dbReference type="ARBA" id="ARBA00022692"/>
    </source>
</evidence>
<evidence type="ECO:0000256" key="1">
    <source>
        <dbReference type="ARBA" id="ARBA00004651"/>
    </source>
</evidence>
<dbReference type="GeneID" id="57966987"/>
<evidence type="ECO:0000256" key="8">
    <source>
        <dbReference type="SAM" id="Phobius"/>
    </source>
</evidence>
<evidence type="ECO:0000256" key="6">
    <source>
        <dbReference type="ARBA" id="ARBA00023136"/>
    </source>
</evidence>
<organism evidence="9 11">
    <name type="scientific">Clostridium symbiosum</name>
    <name type="common">Bacteroides symbiosus</name>
    <dbReference type="NCBI Taxonomy" id="1512"/>
    <lineage>
        <taxon>Bacteria</taxon>
        <taxon>Bacillati</taxon>
        <taxon>Bacillota</taxon>
        <taxon>Clostridia</taxon>
        <taxon>Lachnospirales</taxon>
        <taxon>Lachnospiraceae</taxon>
        <taxon>Otoolea</taxon>
    </lineage>
</organism>
<dbReference type="InterPro" id="IPR028362">
    <property type="entry name" value="AlgI"/>
</dbReference>
<keyword evidence="7" id="KW-0012">Acyltransferase</keyword>
<feature type="transmembrane region" description="Helical" evidence="8">
    <location>
        <begin position="364"/>
        <end position="385"/>
    </location>
</feature>
<feature type="transmembrane region" description="Helical" evidence="8">
    <location>
        <begin position="51"/>
        <end position="68"/>
    </location>
</feature>
<keyword evidence="3 7" id="KW-1003">Cell membrane</keyword>
<proteinExistence type="inferred from homology"/>
<evidence type="ECO:0000313" key="10">
    <source>
        <dbReference type="EMBL" id="MDB2002346.1"/>
    </source>
</evidence>
<comment type="similarity">
    <text evidence="2 7">Belongs to the membrane-bound acyltransferase family.</text>
</comment>
<reference evidence="10" key="2">
    <citation type="submission" date="2023-01" db="EMBL/GenBank/DDBJ databases">
        <title>Human gut microbiome strain richness.</title>
        <authorList>
            <person name="Chen-Liaw A."/>
        </authorList>
    </citation>
    <scope>NUCLEOTIDE SEQUENCE</scope>
    <source>
        <strain evidence="10">B1_m1001713B170214d0_201011</strain>
    </source>
</reference>
<dbReference type="PIRSF" id="PIRSF016636">
    <property type="entry name" value="AlgI_DltB"/>
    <property type="match status" value="1"/>
</dbReference>
<keyword evidence="6 7" id="KW-0472">Membrane</keyword>
<evidence type="ECO:0000256" key="5">
    <source>
        <dbReference type="ARBA" id="ARBA00022989"/>
    </source>
</evidence>
<keyword evidence="5 8" id="KW-1133">Transmembrane helix</keyword>
<dbReference type="PANTHER" id="PTHR13285:SF18">
    <property type="entry name" value="PROTEIN-CYSTEINE N-PALMITOYLTRANSFERASE RASP"/>
    <property type="match status" value="1"/>
</dbReference>
<sequence length="474" mass="55177">MVFSSIAFLFYFLPIVLLLYYTVCRFSIRLRNIFLLAASLFFYGWGEPYYILLLIGSCVFNWAVALALSKWRNADRIWLVIGCAGNLGILFLFKYWNFVISVLDDILGFGTGLTLPLALPIGISFFTFQALSYVIDVYRRTAPVQKNLLNVTLYISFFPQLVAGPIVRYCTVEQQIHHRTHTWDLFSSGCVRFVQGLAKKLILANSFAVIADNIFSMTNAGHRFMAVPVTLAWLGSFAYTLQIFFDFSAYSDMAIGLGRMFGFRFEENFSYPYISRSIGEFWRRWHISLGAWFREYVYIPLGGSRVDSKSRLIHNMLIVWILTGMWHGAAWNFLFWGLLNFAFLVLERLFEFEKREGKTAWRHLYVLLAVNLGWVLFRCESFYQLKEYMGNMFWMNQNGFFSPYTWMFLKEYAWQWGIGILLCTPAAKTAGTRLFKRYPKLAWVVYPAGMMTVFAAAVLYISKSGYNPFIYFNF</sequence>
<keyword evidence="7" id="KW-0808">Transferase</keyword>
<dbReference type="AlphaFoldDB" id="A0AAW5F004"/>
<feature type="transmembrane region" description="Helical" evidence="8">
    <location>
        <begin position="443"/>
        <end position="462"/>
    </location>
</feature>
<gene>
    <name evidence="9" type="ORF">K5I21_05220</name>
    <name evidence="10" type="ORF">PM006_19290</name>
</gene>
<evidence type="ECO:0000256" key="2">
    <source>
        <dbReference type="ARBA" id="ARBA00010323"/>
    </source>
</evidence>
<accession>A0AAW5F004</accession>
<dbReference type="Pfam" id="PF03062">
    <property type="entry name" value="MBOAT"/>
    <property type="match status" value="1"/>
</dbReference>
<comment type="caution">
    <text evidence="9">The sequence shown here is derived from an EMBL/GenBank/DDBJ whole genome shotgun (WGS) entry which is preliminary data.</text>
</comment>
<dbReference type="EMBL" id="JAINVB010000001">
    <property type="protein sequence ID" value="MCK0085277.1"/>
    <property type="molecule type" value="Genomic_DNA"/>
</dbReference>
<feature type="transmembrane region" description="Helical" evidence="8">
    <location>
        <begin position="77"/>
        <end position="97"/>
    </location>
</feature>
<feature type="transmembrane region" description="Helical" evidence="8">
    <location>
        <begin position="412"/>
        <end position="431"/>
    </location>
</feature>
<dbReference type="InterPro" id="IPR024194">
    <property type="entry name" value="Ac/AlaTfrase_AlgI/DltB"/>
</dbReference>
<feature type="transmembrane region" description="Helical" evidence="8">
    <location>
        <begin position="317"/>
        <end position="343"/>
    </location>
</feature>
<dbReference type="GO" id="GO:0042121">
    <property type="term" value="P:alginic acid biosynthetic process"/>
    <property type="evidence" value="ECO:0007669"/>
    <property type="project" value="InterPro"/>
</dbReference>
<evidence type="ECO:0000313" key="11">
    <source>
        <dbReference type="Proteomes" id="UP001203136"/>
    </source>
</evidence>
<evidence type="ECO:0000256" key="3">
    <source>
        <dbReference type="ARBA" id="ARBA00022475"/>
    </source>
</evidence>
<dbReference type="InterPro" id="IPR004299">
    <property type="entry name" value="MBOAT_fam"/>
</dbReference>
<dbReference type="Proteomes" id="UP001300871">
    <property type="component" value="Unassembled WGS sequence"/>
</dbReference>
<name>A0AAW5F004_CLOSY</name>
<dbReference type="Proteomes" id="UP001203136">
    <property type="component" value="Unassembled WGS sequence"/>
</dbReference>
<evidence type="ECO:0000256" key="7">
    <source>
        <dbReference type="PIRNR" id="PIRNR016636"/>
    </source>
</evidence>
<comment type="subcellular location">
    <subcellularLocation>
        <location evidence="1">Cell membrane</location>
        <topology evidence="1">Multi-pass membrane protein</topology>
    </subcellularLocation>
</comment>
<dbReference type="InterPro" id="IPR051085">
    <property type="entry name" value="MB_O-acyltransferase"/>
</dbReference>
<dbReference type="RefSeq" id="WP_003511178.1">
    <property type="nucleotide sequence ID" value="NZ_BAABZD010000001.1"/>
</dbReference>
<protein>
    <submittedName>
        <fullName evidence="9">MBOAT family protein</fullName>
    </submittedName>
</protein>